<evidence type="ECO:0000313" key="2">
    <source>
        <dbReference type="EMBL" id="CAE6416567.1"/>
    </source>
</evidence>
<dbReference type="AlphaFoldDB" id="A0A8H2X6B4"/>
<name>A0A8H2X6B4_9AGAM</name>
<feature type="region of interest" description="Disordered" evidence="1">
    <location>
        <begin position="54"/>
        <end position="154"/>
    </location>
</feature>
<dbReference type="Proteomes" id="UP000663850">
    <property type="component" value="Unassembled WGS sequence"/>
</dbReference>
<sequence length="184" mass="20154">MQGAVKQISTSKLLMFNQPPRAVSLPPIAYLADDMETSSTAMYSYELDEVKLSEYDSSSTASYVPSSHQSSSEEDSSDQDSTHSSDNETPIHSSHPVSRNATPLDDTVYDSDDGPYIPSSSDESMAEAYSDDDTSISPSLMPDNLADGQTSTEDTEMEFRALRVVRDGNRIRFIINPAYVNRSG</sequence>
<gene>
    <name evidence="2" type="ORF">RDB_LOCUS6074</name>
</gene>
<protein>
    <submittedName>
        <fullName evidence="2">Uncharacterized protein</fullName>
    </submittedName>
</protein>
<proteinExistence type="predicted"/>
<evidence type="ECO:0000313" key="3">
    <source>
        <dbReference type="Proteomes" id="UP000663850"/>
    </source>
</evidence>
<dbReference type="EMBL" id="CAJMWZ010000313">
    <property type="protein sequence ID" value="CAE6416567.1"/>
    <property type="molecule type" value="Genomic_DNA"/>
</dbReference>
<comment type="caution">
    <text evidence="2">The sequence shown here is derived from an EMBL/GenBank/DDBJ whole genome shotgun (WGS) entry which is preliminary data.</text>
</comment>
<reference evidence="2" key="1">
    <citation type="submission" date="2021-01" db="EMBL/GenBank/DDBJ databases">
        <authorList>
            <person name="Kaushik A."/>
        </authorList>
    </citation>
    <scope>NUCLEOTIDE SEQUENCE</scope>
    <source>
        <strain evidence="2">Type strain: AG8-Rh-89/</strain>
    </source>
</reference>
<accession>A0A8H2X6B4</accession>
<evidence type="ECO:0000256" key="1">
    <source>
        <dbReference type="SAM" id="MobiDB-lite"/>
    </source>
</evidence>
<feature type="compositionally biased region" description="Polar residues" evidence="1">
    <location>
        <begin position="55"/>
        <end position="65"/>
    </location>
</feature>
<organism evidence="2 3">
    <name type="scientific">Rhizoctonia solani</name>
    <dbReference type="NCBI Taxonomy" id="456999"/>
    <lineage>
        <taxon>Eukaryota</taxon>
        <taxon>Fungi</taxon>
        <taxon>Dikarya</taxon>
        <taxon>Basidiomycota</taxon>
        <taxon>Agaricomycotina</taxon>
        <taxon>Agaricomycetes</taxon>
        <taxon>Cantharellales</taxon>
        <taxon>Ceratobasidiaceae</taxon>
        <taxon>Rhizoctonia</taxon>
    </lineage>
</organism>
<feature type="compositionally biased region" description="Polar residues" evidence="1">
    <location>
        <begin position="87"/>
        <end position="101"/>
    </location>
</feature>